<sequence>MPAPDFATEIAELERGLGSGVARVESEGESVTYRGVRDITKALAYFRQRVTEAPVAYPRSSTTLAAFDPD</sequence>
<dbReference type="RefSeq" id="WP_184033760.1">
    <property type="nucleotide sequence ID" value="NZ_BAABAR010000007.1"/>
</dbReference>
<dbReference type="EMBL" id="JACIJN010000002">
    <property type="protein sequence ID" value="MBB5725044.1"/>
    <property type="molecule type" value="Genomic_DNA"/>
</dbReference>
<keyword evidence="2" id="KW-1185">Reference proteome</keyword>
<dbReference type="Proteomes" id="UP000560131">
    <property type="component" value="Unassembled WGS sequence"/>
</dbReference>
<comment type="caution">
    <text evidence="1">The sequence shown here is derived from an EMBL/GenBank/DDBJ whole genome shotgun (WGS) entry which is preliminary data.</text>
</comment>
<protein>
    <submittedName>
        <fullName evidence="1">Uncharacterized protein</fullName>
    </submittedName>
</protein>
<dbReference type="NCBIfam" id="NF047331">
    <property type="entry name" value="phage_HTJ"/>
    <property type="match status" value="1"/>
</dbReference>
<organism evidence="1 2">
    <name type="scientific">Sphingomonas endophytica</name>
    <dbReference type="NCBI Taxonomy" id="869719"/>
    <lineage>
        <taxon>Bacteria</taxon>
        <taxon>Pseudomonadati</taxon>
        <taxon>Pseudomonadota</taxon>
        <taxon>Alphaproteobacteria</taxon>
        <taxon>Sphingomonadales</taxon>
        <taxon>Sphingomonadaceae</taxon>
        <taxon>Sphingomonas</taxon>
    </lineage>
</organism>
<evidence type="ECO:0000313" key="1">
    <source>
        <dbReference type="EMBL" id="MBB5725044.1"/>
    </source>
</evidence>
<gene>
    <name evidence="1" type="ORF">FHS97_000952</name>
</gene>
<name>A0ABR6N2M5_9SPHN</name>
<accession>A0ABR6N2M5</accession>
<evidence type="ECO:0000313" key="2">
    <source>
        <dbReference type="Proteomes" id="UP000560131"/>
    </source>
</evidence>
<reference evidence="1 2" key="1">
    <citation type="submission" date="2020-08" db="EMBL/GenBank/DDBJ databases">
        <title>Genomic Encyclopedia of Type Strains, Phase IV (KMG-IV): sequencing the most valuable type-strain genomes for metagenomic binning, comparative biology and taxonomic classification.</title>
        <authorList>
            <person name="Goeker M."/>
        </authorList>
    </citation>
    <scope>NUCLEOTIDE SEQUENCE [LARGE SCALE GENOMIC DNA]</scope>
    <source>
        <strain evidence="1 2">DSM 101535</strain>
    </source>
</reference>
<proteinExistence type="predicted"/>